<dbReference type="GO" id="GO:0005615">
    <property type="term" value="C:extracellular space"/>
    <property type="evidence" value="ECO:0007669"/>
    <property type="project" value="TreeGrafter"/>
</dbReference>
<feature type="transmembrane region" description="Helical" evidence="1">
    <location>
        <begin position="12"/>
        <end position="31"/>
    </location>
</feature>
<dbReference type="PANTHER" id="PTHR10974:SF75">
    <property type="entry name" value="SULFATASE DOMAIN-CONTAINING PROTEIN"/>
    <property type="match status" value="1"/>
</dbReference>
<evidence type="ECO:0000256" key="1">
    <source>
        <dbReference type="SAM" id="Phobius"/>
    </source>
</evidence>
<dbReference type="WBParaSite" id="Pan_g8285.t1">
    <property type="protein sequence ID" value="Pan_g8285.t1"/>
    <property type="gene ID" value="Pan_g8285"/>
</dbReference>
<protein>
    <submittedName>
        <fullName evidence="3">Glyco_tran_10_N domain-containing protein</fullName>
    </submittedName>
</protein>
<evidence type="ECO:0000313" key="3">
    <source>
        <dbReference type="WBParaSite" id="Pan_g8285.t1"/>
    </source>
</evidence>
<reference evidence="2" key="1">
    <citation type="journal article" date="2013" name="Genetics">
        <title>The draft genome and transcriptome of Panagrellus redivivus are shaped by the harsh demands of a free-living lifestyle.</title>
        <authorList>
            <person name="Srinivasan J."/>
            <person name="Dillman A.R."/>
            <person name="Macchietto M.G."/>
            <person name="Heikkinen L."/>
            <person name="Lakso M."/>
            <person name="Fracchia K.M."/>
            <person name="Antoshechkin I."/>
            <person name="Mortazavi A."/>
            <person name="Wong G."/>
            <person name="Sternberg P.W."/>
        </authorList>
    </citation>
    <scope>NUCLEOTIDE SEQUENCE [LARGE SCALE GENOMIC DNA]</scope>
    <source>
        <strain evidence="2">MT8872</strain>
    </source>
</reference>
<reference evidence="3" key="2">
    <citation type="submission" date="2020-10" db="UniProtKB">
        <authorList>
            <consortium name="WormBaseParasite"/>
        </authorList>
    </citation>
    <scope>IDENTIFICATION</scope>
</reference>
<proteinExistence type="predicted"/>
<dbReference type="Proteomes" id="UP000492821">
    <property type="component" value="Unassembled WGS sequence"/>
</dbReference>
<dbReference type="Pfam" id="PF02995">
    <property type="entry name" value="DUF229"/>
    <property type="match status" value="1"/>
</dbReference>
<sequence>MGTTPRRRSYLFNVVIFIITYVLISATYNYYASSYLKNYLTFPTVVRFLPPFSTEHQNQCELPKLDPWDPTILDFVKPYNVYKTDPKFKVFTKLENGILTKTFNDSRRECSYRCMFSVNDRKLRYGDWIDIGNDTMPECDVVETKCFSTKAKKKPDFEYMHAQIYRNDTKSETDKNQIPNVHIIVIDSMSHSALLRTMPKTVETLKSDFAAIPFPHLNKIGANSRPNAFGFLLAVLGSGPSSGPDIGHFRNGYVREMSDHLKLMYLPIEQVFLSLI</sequence>
<dbReference type="PANTHER" id="PTHR10974">
    <property type="entry name" value="FI08016P-RELATED"/>
    <property type="match status" value="1"/>
</dbReference>
<keyword evidence="1" id="KW-0472">Membrane</keyword>
<dbReference type="AlphaFoldDB" id="A0A7E4W8D6"/>
<organism evidence="2 3">
    <name type="scientific">Panagrellus redivivus</name>
    <name type="common">Microworm</name>
    <dbReference type="NCBI Taxonomy" id="6233"/>
    <lineage>
        <taxon>Eukaryota</taxon>
        <taxon>Metazoa</taxon>
        <taxon>Ecdysozoa</taxon>
        <taxon>Nematoda</taxon>
        <taxon>Chromadorea</taxon>
        <taxon>Rhabditida</taxon>
        <taxon>Tylenchina</taxon>
        <taxon>Panagrolaimomorpha</taxon>
        <taxon>Panagrolaimoidea</taxon>
        <taxon>Panagrolaimidae</taxon>
        <taxon>Panagrellus</taxon>
    </lineage>
</organism>
<keyword evidence="1" id="KW-0812">Transmembrane</keyword>
<evidence type="ECO:0000313" key="2">
    <source>
        <dbReference type="Proteomes" id="UP000492821"/>
    </source>
</evidence>
<name>A0A7E4W8D6_PANRE</name>
<keyword evidence="1" id="KW-1133">Transmembrane helix</keyword>
<accession>A0A7E4W8D6</accession>
<dbReference type="InterPro" id="IPR004245">
    <property type="entry name" value="DUF229"/>
</dbReference>
<keyword evidence="2" id="KW-1185">Reference proteome</keyword>